<evidence type="ECO:0000256" key="5">
    <source>
        <dbReference type="ARBA" id="ARBA00022741"/>
    </source>
</evidence>
<dbReference type="EC" id="2.7.1.12" evidence="3"/>
<dbReference type="PANTHER" id="PTHR43883">
    <property type="entry name" value="SLR0207 PROTEIN"/>
    <property type="match status" value="1"/>
</dbReference>
<comment type="similarity">
    <text evidence="2">Belongs to the gluconokinase GntK/GntV family.</text>
</comment>
<keyword evidence="10" id="KW-1185">Reference proteome</keyword>
<comment type="pathway">
    <text evidence="1">Carbohydrate acid metabolism.</text>
</comment>
<dbReference type="PANTHER" id="PTHR43883:SF1">
    <property type="entry name" value="GLUCONOKINASE"/>
    <property type="match status" value="1"/>
</dbReference>
<evidence type="ECO:0000256" key="6">
    <source>
        <dbReference type="ARBA" id="ARBA00022777"/>
    </source>
</evidence>
<keyword evidence="7" id="KW-0067">ATP-binding</keyword>
<evidence type="ECO:0000256" key="1">
    <source>
        <dbReference type="ARBA" id="ARBA00004761"/>
    </source>
</evidence>
<sequence length="541" mass="62218">MNSISEPLDLSAQDLFLSLLHTLQRASFYPHPVQEPIQCLQTHCSVVFLTGKYAYKLKKPVDLGFLDYSTAAKRKHFLEEELRLNSPVAPDIYQEVLAVELKDNQWQWQEKKESTGGNSQSKDYLLKMTQFPQDCLLLSLFEQGKLSSQDIIALAKRVAEFHQDTVTNAEITSFGDPEVIWQSVSANFSATEKYLGVAQEPNKYQQIRQFSEDFYQTQDQIFRQRQAMGKIRECHGDLHLRNLCQWRGKIQLFDRIDFNQPFRFVDVMYDIAFTVMDLQAKGRMDWAYLFLNIYLEQTGDWHGLQVLPFYLCRQAYVRAKVTSFLLDDANLTQVEKEQALGTAKDYYHLAWQYSQQGQQIRREIVLMAGLSGSGKSTVAQQLGQLLPAVHIRSDAVRKHIGGVNLDKPGKANLYSKAMTEKVYQQLLDLAALVVNSGFNVILDAKFDRVSWRSPIIEFAVREQLAFTVINCDAPIEVLTKRLQSRRGDISDANETLLLLQTLDWEDFTESEEPWVFCLDTSVVEENHLPEELLRIFLPPSD</sequence>
<dbReference type="RefSeq" id="WP_194020517.1">
    <property type="nucleotide sequence ID" value="NZ_JADEVV010000047.1"/>
</dbReference>
<gene>
    <name evidence="9" type="ORF">IQ217_14665</name>
</gene>
<protein>
    <recommendedName>
        <fullName evidence="3">gluconokinase</fullName>
        <ecNumber evidence="3">2.7.1.12</ecNumber>
    </recommendedName>
</protein>
<accession>A0ABR9VUM4</accession>
<dbReference type="CDD" id="cd02021">
    <property type="entry name" value="GntK"/>
    <property type="match status" value="1"/>
</dbReference>
<evidence type="ECO:0000256" key="2">
    <source>
        <dbReference type="ARBA" id="ARBA00008420"/>
    </source>
</evidence>
<dbReference type="Proteomes" id="UP000658720">
    <property type="component" value="Unassembled WGS sequence"/>
</dbReference>
<dbReference type="InterPro" id="IPR011009">
    <property type="entry name" value="Kinase-like_dom_sf"/>
</dbReference>
<reference evidence="9 10" key="1">
    <citation type="submission" date="2020-10" db="EMBL/GenBank/DDBJ databases">
        <authorList>
            <person name="Castelo-Branco R."/>
            <person name="Eusebio N."/>
            <person name="Adriana R."/>
            <person name="Vieira A."/>
            <person name="Brugerolle De Fraissinette N."/>
            <person name="Rezende De Castro R."/>
            <person name="Schneider M.P."/>
            <person name="Vasconcelos V."/>
            <person name="Leao P.N."/>
        </authorList>
    </citation>
    <scope>NUCLEOTIDE SEQUENCE [LARGE SCALE GENOMIC DNA]</scope>
    <source>
        <strain evidence="9 10">LEGE 00031</strain>
    </source>
</reference>
<dbReference type="InterPro" id="IPR006001">
    <property type="entry name" value="Therm_gnt_kin"/>
</dbReference>
<keyword evidence="5" id="KW-0547">Nucleotide-binding</keyword>
<comment type="catalytic activity">
    <reaction evidence="8">
        <text>D-gluconate + ATP = 6-phospho-D-gluconate + ADP + H(+)</text>
        <dbReference type="Rhea" id="RHEA:19433"/>
        <dbReference type="ChEBI" id="CHEBI:15378"/>
        <dbReference type="ChEBI" id="CHEBI:18391"/>
        <dbReference type="ChEBI" id="CHEBI:30616"/>
        <dbReference type="ChEBI" id="CHEBI:58759"/>
        <dbReference type="ChEBI" id="CHEBI:456216"/>
        <dbReference type="EC" id="2.7.1.12"/>
    </reaction>
</comment>
<evidence type="ECO:0000256" key="7">
    <source>
        <dbReference type="ARBA" id="ARBA00022840"/>
    </source>
</evidence>
<evidence type="ECO:0000313" key="10">
    <source>
        <dbReference type="Proteomes" id="UP000658720"/>
    </source>
</evidence>
<dbReference type="EMBL" id="JADEVV010000047">
    <property type="protein sequence ID" value="MBE9255060.1"/>
    <property type="molecule type" value="Genomic_DNA"/>
</dbReference>
<evidence type="ECO:0000256" key="4">
    <source>
        <dbReference type="ARBA" id="ARBA00022679"/>
    </source>
</evidence>
<keyword evidence="4" id="KW-0808">Transferase</keyword>
<dbReference type="PRINTS" id="PR01100">
    <property type="entry name" value="SHIKIMTKNASE"/>
</dbReference>
<dbReference type="InterPro" id="IPR027417">
    <property type="entry name" value="P-loop_NTPase"/>
</dbReference>
<proteinExistence type="inferred from homology"/>
<keyword evidence="6" id="KW-0418">Kinase</keyword>
<dbReference type="SUPFAM" id="SSF56112">
    <property type="entry name" value="Protein kinase-like (PK-like)"/>
    <property type="match status" value="1"/>
</dbReference>
<dbReference type="Pfam" id="PF13671">
    <property type="entry name" value="AAA_33"/>
    <property type="match status" value="1"/>
</dbReference>
<comment type="caution">
    <text evidence="9">The sequence shown here is derived from an EMBL/GenBank/DDBJ whole genome shotgun (WGS) entry which is preliminary data.</text>
</comment>
<evidence type="ECO:0000256" key="8">
    <source>
        <dbReference type="ARBA" id="ARBA00048090"/>
    </source>
</evidence>
<evidence type="ECO:0000313" key="9">
    <source>
        <dbReference type="EMBL" id="MBE9255060.1"/>
    </source>
</evidence>
<organism evidence="9 10">
    <name type="scientific">Synechocystis salina LEGE 00031</name>
    <dbReference type="NCBI Taxonomy" id="1828736"/>
    <lineage>
        <taxon>Bacteria</taxon>
        <taxon>Bacillati</taxon>
        <taxon>Cyanobacteriota</taxon>
        <taxon>Cyanophyceae</taxon>
        <taxon>Synechococcales</taxon>
        <taxon>Merismopediaceae</taxon>
        <taxon>Synechocystis</taxon>
    </lineage>
</organism>
<name>A0ABR9VUM4_9SYNC</name>
<dbReference type="InterPro" id="IPR052732">
    <property type="entry name" value="Cell-binding_unc_protein"/>
</dbReference>
<dbReference type="SUPFAM" id="SSF52540">
    <property type="entry name" value="P-loop containing nucleoside triphosphate hydrolases"/>
    <property type="match status" value="1"/>
</dbReference>
<evidence type="ECO:0000256" key="3">
    <source>
        <dbReference type="ARBA" id="ARBA00012054"/>
    </source>
</evidence>
<dbReference type="Gene3D" id="3.40.50.300">
    <property type="entry name" value="P-loop containing nucleotide triphosphate hydrolases"/>
    <property type="match status" value="1"/>
</dbReference>